<dbReference type="PRINTS" id="PR00368">
    <property type="entry name" value="FADPNR"/>
</dbReference>
<dbReference type="STRING" id="401053.AciPR4_0167"/>
<dbReference type="Gene3D" id="3.50.50.60">
    <property type="entry name" value="FAD/NAD(P)-binding domain"/>
    <property type="match status" value="1"/>
</dbReference>
<evidence type="ECO:0000259" key="5">
    <source>
        <dbReference type="Pfam" id="PF22780"/>
    </source>
</evidence>
<name>E8UZS9_TERSS</name>
<dbReference type="PRINTS" id="PR00411">
    <property type="entry name" value="PNDRDTASEI"/>
</dbReference>
<dbReference type="InterPro" id="IPR055178">
    <property type="entry name" value="RsdA/BaiN/AoA(So)-like_dom"/>
</dbReference>
<evidence type="ECO:0000259" key="4">
    <source>
        <dbReference type="Pfam" id="PF03486"/>
    </source>
</evidence>
<accession>E8UZS9</accession>
<reference evidence="6 7" key="1">
    <citation type="journal article" date="2012" name="Stand. Genomic Sci.">
        <title>Complete genome sequence of Terriglobus saanensis type strain SP1PR4(T), an Acidobacteria from tundra soil.</title>
        <authorList>
            <person name="Rawat S.R."/>
            <person name="Mannisto M.K."/>
            <person name="Starovoytov V."/>
            <person name="Goodwin L."/>
            <person name="Nolan M."/>
            <person name="Hauser L."/>
            <person name="Land M."/>
            <person name="Davenport K.W."/>
            <person name="Woyke T."/>
            <person name="Haggblom M.M."/>
        </authorList>
    </citation>
    <scope>NUCLEOTIDE SEQUENCE</scope>
    <source>
        <strain evidence="7">ATCC BAA-1853 / DSM 23119 / SP1PR4</strain>
    </source>
</reference>
<evidence type="ECO:0000313" key="7">
    <source>
        <dbReference type="Proteomes" id="UP000006844"/>
    </source>
</evidence>
<dbReference type="NCBIfam" id="TIGR00275">
    <property type="entry name" value="aminoacetone oxidase family FAD-binding enzyme"/>
    <property type="match status" value="1"/>
</dbReference>
<feature type="domain" description="RsdA/BaiN/AoA(So)-like insert" evidence="5">
    <location>
        <begin position="196"/>
        <end position="352"/>
    </location>
</feature>
<protein>
    <submittedName>
        <fullName evidence="6">HI0933 family protein</fullName>
    </submittedName>
</protein>
<proteinExistence type="predicted"/>
<dbReference type="InterPro" id="IPR057661">
    <property type="entry name" value="RsdA/BaiN/AoA(So)_Rossmann"/>
</dbReference>
<dbReference type="InterPro" id="IPR004792">
    <property type="entry name" value="BaiN-like"/>
</dbReference>
<keyword evidence="2" id="KW-0285">Flavoprotein</keyword>
<dbReference type="OrthoDB" id="9773233at2"/>
<evidence type="ECO:0000256" key="2">
    <source>
        <dbReference type="ARBA" id="ARBA00022630"/>
    </source>
</evidence>
<dbReference type="Pfam" id="PF22780">
    <property type="entry name" value="HI0933_like_1st"/>
    <property type="match status" value="1"/>
</dbReference>
<keyword evidence="3" id="KW-0274">FAD</keyword>
<evidence type="ECO:0000313" key="6">
    <source>
        <dbReference type="EMBL" id="ADV81006.1"/>
    </source>
</evidence>
<dbReference type="InterPro" id="IPR023166">
    <property type="entry name" value="BaiN-like_dom_sf"/>
</dbReference>
<dbReference type="KEGG" id="tsa:AciPR4_0167"/>
<dbReference type="Gene3D" id="1.10.8.260">
    <property type="entry name" value="HI0933 insert domain-like"/>
    <property type="match status" value="1"/>
</dbReference>
<dbReference type="HOGENOM" id="CLU_025174_2_0_0"/>
<dbReference type="PANTHER" id="PTHR42887">
    <property type="entry name" value="OS12G0638800 PROTEIN"/>
    <property type="match status" value="1"/>
</dbReference>
<sequence length="407" mass="43615">MADEYSQSTKQYDVAVLGAGAAGLMAAIEAGKRGKSVVLVDHAERAGKKILISGGGRCNFTNLHTTPANFLSENPHFAKSALSRYTPQEFIALVEKHAIPYHEKTLGQLFCDRAAQDIVTMLLAEASGAGVELKLKTGVRGVERNDEGFTVTTHDGTVSAKNVVVATGGLSIPKMGATGIGYEIARAFELEIVETRPALVPLVFSPADEEKWCDLTGLSADVVASTPGSPYHPARKPEVTFREKLLLTHKGVSGPAVLQISSYWKPGKPVVFDLAPGQVVFDLMLAPDAIRTAEAMAYYLKETTLPQRFATRWMRLNTPEQWKNPQVKGLEEALHRWTVVPAGTEGYAKAEVTAGGVSTAELDSTTMGVKKMPGLYFIGEAVDVTGHLGGFNFQWAWASGAAAGRAV</sequence>
<dbReference type="eggNOG" id="COG2081">
    <property type="taxonomic scope" value="Bacteria"/>
</dbReference>
<dbReference type="Proteomes" id="UP000006844">
    <property type="component" value="Chromosome"/>
</dbReference>
<keyword evidence="7" id="KW-1185">Reference proteome</keyword>
<dbReference type="EMBL" id="CP002467">
    <property type="protein sequence ID" value="ADV81006.1"/>
    <property type="molecule type" value="Genomic_DNA"/>
</dbReference>
<organism evidence="6 7">
    <name type="scientific">Terriglobus saanensis (strain ATCC BAA-1853 / DSM 23119 / SP1PR4)</name>
    <dbReference type="NCBI Taxonomy" id="401053"/>
    <lineage>
        <taxon>Bacteria</taxon>
        <taxon>Pseudomonadati</taxon>
        <taxon>Acidobacteriota</taxon>
        <taxon>Terriglobia</taxon>
        <taxon>Terriglobales</taxon>
        <taxon>Acidobacteriaceae</taxon>
        <taxon>Terriglobus</taxon>
    </lineage>
</organism>
<dbReference type="Pfam" id="PF03486">
    <property type="entry name" value="HI0933_like"/>
    <property type="match status" value="1"/>
</dbReference>
<evidence type="ECO:0000256" key="1">
    <source>
        <dbReference type="ARBA" id="ARBA00001974"/>
    </source>
</evidence>
<dbReference type="InterPro" id="IPR036188">
    <property type="entry name" value="FAD/NAD-bd_sf"/>
</dbReference>
<comment type="cofactor">
    <cofactor evidence="1">
        <name>FAD</name>
        <dbReference type="ChEBI" id="CHEBI:57692"/>
    </cofactor>
</comment>
<dbReference type="PANTHER" id="PTHR42887:SF2">
    <property type="entry name" value="OS12G0638800 PROTEIN"/>
    <property type="match status" value="1"/>
</dbReference>
<evidence type="ECO:0000256" key="3">
    <source>
        <dbReference type="ARBA" id="ARBA00022827"/>
    </source>
</evidence>
<feature type="domain" description="RsdA/BaiN/AoA(So)-like Rossmann fold-like" evidence="4">
    <location>
        <begin position="13"/>
        <end position="405"/>
    </location>
</feature>
<dbReference type="Gene3D" id="2.40.30.10">
    <property type="entry name" value="Translation factors"/>
    <property type="match status" value="1"/>
</dbReference>
<dbReference type="SUPFAM" id="SSF51905">
    <property type="entry name" value="FAD/NAD(P)-binding domain"/>
    <property type="match status" value="1"/>
</dbReference>
<dbReference type="RefSeq" id="WP_013566739.1">
    <property type="nucleotide sequence ID" value="NC_014963.1"/>
</dbReference>
<dbReference type="AlphaFoldDB" id="E8UZS9"/>
<gene>
    <name evidence="6" type="ordered locus">AciPR4_0167</name>
</gene>
<dbReference type="SUPFAM" id="SSF160996">
    <property type="entry name" value="HI0933 insert domain-like"/>
    <property type="match status" value="1"/>
</dbReference>